<dbReference type="Proteomes" id="UP000076727">
    <property type="component" value="Unassembled WGS sequence"/>
</dbReference>
<feature type="compositionally biased region" description="Polar residues" evidence="2">
    <location>
        <begin position="592"/>
        <end position="601"/>
    </location>
</feature>
<dbReference type="InterPro" id="IPR029060">
    <property type="entry name" value="PIN-like_dom_sf"/>
</dbReference>
<comment type="similarity">
    <text evidence="1">Belongs to the asteroid family.</text>
</comment>
<evidence type="ECO:0000313" key="4">
    <source>
        <dbReference type="Proteomes" id="UP000076727"/>
    </source>
</evidence>
<sequence>MGIHGLTTYLRESRTALAHTIIFPTQNAKPITIVVDGWSFIFELASWAGLPWIYGGEYEAFSSLLTRVVMAWKDLGLHVCFAFDGAYPALKFPTLVKRATQTTIQVGQLFFRTSGPARSTPRFLRENSLLPPLIYTVCVQTLLDLVSSSAMRDKPPWLEVHFADEEGDPYAVALAARLNAYVVGRDSDYVILNAEGYQGYIPLDEMVWATTSLSATPSDSGSVFSEMDGADDVDGNGFKTVHRSKARRRDTENSFASRGIIPPTFSPEEYVLSLICHVYSPASLADHLQIPVSLLPLLGALVGNDFTSTSEDAVPSASLHHRNLQYMFFERQLTLSQRITRVASTLRSLLGSASMADSAAVQKRRRRQQIDSVMELVDAAVNVLLLRSPDTMTSGELEAIVERIVEATLQYAIPRNDGSPTSPNVCALHGYDPCRLFDLFSHAQGPDVPVDKCSSTDEDQDLPARPMSFDYFHVRTLYVGAYRHGEFPPRALDVLNTGTFWPRLALEDPDKESVSRSVTRPIRQWGYAVLDAGVGLPVPPEEEVEEEDTADSDDELVDVVEEDSDEDPLSPLRDALERLDNPLIGSPEEGSQPATLPPSSSRRPKVVMEYVRRGTRLVPEEVTVPFFSDLLKEFAMTAPESQHEPGTPLPIQLWPEDLRLTFFLRALDSDTPRIRELDGVQLTAVLAVRWVVMRMHARAEQNPSQKEKKAERWTREEVQAFFTAFSWSSSDRAALPEADESTASGGAVPIEERNIQLVTQVSLAIDTVEHFAQLLLLGRLAPNPIVGFSGLRFHTALTARNGDLTSDVEDIMDTCLEGLDSALMTKPSKIKKKRKEGLGSEAMPRLPQQSQRRGRVPAGNMYDVLAAMNA</sequence>
<dbReference type="PANTHER" id="PTHR15665:SF1">
    <property type="entry name" value="PROTEIN ASTEROID HOMOLOG 1"/>
    <property type="match status" value="1"/>
</dbReference>
<proteinExistence type="inferred from homology"/>
<evidence type="ECO:0000256" key="2">
    <source>
        <dbReference type="SAM" id="MobiDB-lite"/>
    </source>
</evidence>
<dbReference type="STRING" id="1314783.A0A165QNJ0"/>
<dbReference type="EMBL" id="KV429056">
    <property type="protein sequence ID" value="KZT69711.1"/>
    <property type="molecule type" value="Genomic_DNA"/>
</dbReference>
<dbReference type="OrthoDB" id="25987at2759"/>
<evidence type="ECO:0000313" key="3">
    <source>
        <dbReference type="EMBL" id="KZT69711.1"/>
    </source>
</evidence>
<organism evidence="3 4">
    <name type="scientific">Daedalea quercina L-15889</name>
    <dbReference type="NCBI Taxonomy" id="1314783"/>
    <lineage>
        <taxon>Eukaryota</taxon>
        <taxon>Fungi</taxon>
        <taxon>Dikarya</taxon>
        <taxon>Basidiomycota</taxon>
        <taxon>Agaricomycotina</taxon>
        <taxon>Agaricomycetes</taxon>
        <taxon>Polyporales</taxon>
        <taxon>Fomitopsis</taxon>
    </lineage>
</organism>
<protein>
    <submittedName>
        <fullName evidence="3">PIN domain-like protein</fullName>
    </submittedName>
</protein>
<accession>A0A165QNJ0</accession>
<dbReference type="InterPro" id="IPR026832">
    <property type="entry name" value="Asteroid"/>
</dbReference>
<dbReference type="Gene3D" id="3.40.50.1010">
    <property type="entry name" value="5'-nuclease"/>
    <property type="match status" value="1"/>
</dbReference>
<name>A0A165QNJ0_9APHY</name>
<feature type="region of interest" description="Disordered" evidence="2">
    <location>
        <begin position="534"/>
        <end position="555"/>
    </location>
</feature>
<keyword evidence="4" id="KW-1185">Reference proteome</keyword>
<gene>
    <name evidence="3" type="ORF">DAEQUDRAFT_690536</name>
</gene>
<feature type="region of interest" description="Disordered" evidence="2">
    <location>
        <begin position="830"/>
        <end position="854"/>
    </location>
</feature>
<dbReference type="PANTHER" id="PTHR15665">
    <property type="entry name" value="ASTEROID PROTEIN"/>
    <property type="match status" value="1"/>
</dbReference>
<feature type="compositionally biased region" description="Acidic residues" evidence="2">
    <location>
        <begin position="540"/>
        <end position="555"/>
    </location>
</feature>
<dbReference type="AlphaFoldDB" id="A0A165QNJ0"/>
<feature type="region of interest" description="Disordered" evidence="2">
    <location>
        <begin position="581"/>
        <end position="603"/>
    </location>
</feature>
<dbReference type="SUPFAM" id="SSF88723">
    <property type="entry name" value="PIN domain-like"/>
    <property type="match status" value="1"/>
</dbReference>
<reference evidence="3 4" key="1">
    <citation type="journal article" date="2016" name="Mol. Biol. Evol.">
        <title>Comparative Genomics of Early-Diverging Mushroom-Forming Fungi Provides Insights into the Origins of Lignocellulose Decay Capabilities.</title>
        <authorList>
            <person name="Nagy L.G."/>
            <person name="Riley R."/>
            <person name="Tritt A."/>
            <person name="Adam C."/>
            <person name="Daum C."/>
            <person name="Floudas D."/>
            <person name="Sun H."/>
            <person name="Yadav J.S."/>
            <person name="Pangilinan J."/>
            <person name="Larsson K.H."/>
            <person name="Matsuura K."/>
            <person name="Barry K."/>
            <person name="Labutti K."/>
            <person name="Kuo R."/>
            <person name="Ohm R.A."/>
            <person name="Bhattacharya S.S."/>
            <person name="Shirouzu T."/>
            <person name="Yoshinaga Y."/>
            <person name="Martin F.M."/>
            <person name="Grigoriev I.V."/>
            <person name="Hibbett D.S."/>
        </authorList>
    </citation>
    <scope>NUCLEOTIDE SEQUENCE [LARGE SCALE GENOMIC DNA]</scope>
    <source>
        <strain evidence="3 4">L-15889</strain>
    </source>
</reference>
<evidence type="ECO:0000256" key="1">
    <source>
        <dbReference type="ARBA" id="ARBA00007398"/>
    </source>
</evidence>